<organism evidence="1 2">
    <name type="scientific">Fluviibacter phosphoraccumulans</name>
    <dbReference type="NCBI Taxonomy" id="1751046"/>
    <lineage>
        <taxon>Bacteria</taxon>
        <taxon>Pseudomonadati</taxon>
        <taxon>Pseudomonadota</taxon>
        <taxon>Betaproteobacteria</taxon>
        <taxon>Rhodocyclales</taxon>
        <taxon>Fluviibacteraceae</taxon>
        <taxon>Fluviibacter</taxon>
    </lineage>
</organism>
<evidence type="ECO:0000313" key="2">
    <source>
        <dbReference type="Proteomes" id="UP000463961"/>
    </source>
</evidence>
<dbReference type="Proteomes" id="UP000463961">
    <property type="component" value="Chromosome"/>
</dbReference>
<dbReference type="EMBL" id="AP022345">
    <property type="protein sequence ID" value="BBU70022.1"/>
    <property type="molecule type" value="Genomic_DNA"/>
</dbReference>
<proteinExistence type="predicted"/>
<gene>
    <name evidence="1" type="ORF">ICHIAU1_23050</name>
</gene>
<evidence type="ECO:0000313" key="1">
    <source>
        <dbReference type="EMBL" id="BBU70022.1"/>
    </source>
</evidence>
<keyword evidence="2" id="KW-1185">Reference proteome</keyword>
<name>A0A679I5P6_9RHOO</name>
<sequence>MLRADEVRLFDFMANQARAFAKTACLAGMDAALYAPALAAIYYFLGQQNWNPSARDFLNEACALDAHIADHFTESFAAFGLQAARINDMTKARYRQLCAA</sequence>
<reference evidence="2" key="1">
    <citation type="submission" date="2020-01" db="EMBL/GenBank/DDBJ databases">
        <title>Phosphoaccumulans saitamaens gen. nov., sp. nov., a polyphosphate accumulating bacterium isolated from surface river water.</title>
        <authorList>
            <person name="Watanabe K."/>
            <person name="Suda W."/>
        </authorList>
    </citation>
    <scope>NUCLEOTIDE SEQUENCE [LARGE SCALE GENOMIC DNA]</scope>
    <source>
        <strain evidence="2">ICHIAU1</strain>
    </source>
</reference>
<protein>
    <submittedName>
        <fullName evidence="1">Uncharacterized protein</fullName>
    </submittedName>
</protein>
<dbReference type="AlphaFoldDB" id="A0A679I5P6"/>
<accession>A0A679I5P6</accession>
<dbReference type="RefSeq" id="WP_162049341.1">
    <property type="nucleotide sequence ID" value="NZ_AP019011.1"/>
</dbReference>